<dbReference type="PROSITE" id="PS00455">
    <property type="entry name" value="AMP_BINDING"/>
    <property type="match status" value="1"/>
</dbReference>
<comment type="subcellular location">
    <subcellularLocation>
        <location evidence="1">Peroxisome</location>
    </subcellularLocation>
</comment>
<dbReference type="Proteomes" id="UP000759131">
    <property type="component" value="Unassembled WGS sequence"/>
</dbReference>
<reference evidence="9" key="1">
    <citation type="submission" date="2020-11" db="EMBL/GenBank/DDBJ databases">
        <authorList>
            <person name="Tran Van P."/>
        </authorList>
    </citation>
    <scope>NUCLEOTIDE SEQUENCE</scope>
</reference>
<sequence>MFAAIYLGITLYPITPIARVYELDQLMDTLGPLFIFTTKSDRQTVRFVAVLDDNHNVYVPFKSLLSEGQNQILDTIPHFAVKPKKDICILLQSSGTTGAPKSVMISHTAFVAALMAFIKPDMNDESGGNNRTSPLVGFQMTQFSCMSGVAVLFGYATGAVSQVIANERDDRMIFKAIQDYGVNFMGMVPAFGHKLLNEMCDEYDLSSLKALMVTGAAFAANVAKDIMQKHKVSVVEVYGMTEYCGLTSPDGEYIPGCVGRPSDNTDMKVIDSKGNSLGPDLDGELCVRGPKLFSGYLNNVLATNEAIDDHGWLRTGDIGHYDSRHRFFITDRLKELIKYGTKQVSPTELEQFLLTHEAVAEAVVNIIDKQMELNRLATISMDIYMVTAVLSRASHTMVTGVRNSDIDKETAIAVSMDAFLNTTKLLDEMLGDSCTSNDFRNTMIHNRNMKFDGYFAMPTIDRII</sequence>
<keyword evidence="10" id="KW-1185">Reference proteome</keyword>
<dbReference type="PANTHER" id="PTHR24096">
    <property type="entry name" value="LONG-CHAIN-FATTY-ACID--COA LIGASE"/>
    <property type="match status" value="1"/>
</dbReference>
<dbReference type="InterPro" id="IPR000873">
    <property type="entry name" value="AMP-dep_synth/lig_dom"/>
</dbReference>
<dbReference type="EMBL" id="CAJPIZ010008345">
    <property type="protein sequence ID" value="CAG2111068.1"/>
    <property type="molecule type" value="Genomic_DNA"/>
</dbReference>
<evidence type="ECO:0000256" key="3">
    <source>
        <dbReference type="ARBA" id="ARBA00022598"/>
    </source>
</evidence>
<feature type="domain" description="AMP-dependent synthetase/ligase" evidence="7">
    <location>
        <begin position="1"/>
        <end position="297"/>
    </location>
</feature>
<feature type="non-terminal residue" evidence="9">
    <location>
        <position position="1"/>
    </location>
</feature>
<dbReference type="Pfam" id="PF21343">
    <property type="entry name" value="ACAD9-ACADV_C"/>
    <property type="match status" value="1"/>
</dbReference>
<dbReference type="GO" id="GO:0016405">
    <property type="term" value="F:CoA-ligase activity"/>
    <property type="evidence" value="ECO:0007669"/>
    <property type="project" value="TreeGrafter"/>
</dbReference>
<evidence type="ECO:0000313" key="9">
    <source>
        <dbReference type="EMBL" id="CAD7630638.1"/>
    </source>
</evidence>
<evidence type="ECO:0000256" key="4">
    <source>
        <dbReference type="ARBA" id="ARBA00022946"/>
    </source>
</evidence>
<evidence type="ECO:0000313" key="10">
    <source>
        <dbReference type="Proteomes" id="UP000759131"/>
    </source>
</evidence>
<evidence type="ECO:0000256" key="6">
    <source>
        <dbReference type="ARBA" id="ARBA00023140"/>
    </source>
</evidence>
<feature type="domain" description="ACAD9/ACADV-like C-terminal" evidence="8">
    <location>
        <begin position="365"/>
        <end position="440"/>
    </location>
</feature>
<dbReference type="AlphaFoldDB" id="A0A7R9Q353"/>
<evidence type="ECO:0000256" key="2">
    <source>
        <dbReference type="ARBA" id="ARBA00006432"/>
    </source>
</evidence>
<dbReference type="GO" id="GO:0016491">
    <property type="term" value="F:oxidoreductase activity"/>
    <property type="evidence" value="ECO:0007669"/>
    <property type="project" value="UniProtKB-KW"/>
</dbReference>
<name>A0A7R9Q353_9ACAR</name>
<evidence type="ECO:0000259" key="8">
    <source>
        <dbReference type="Pfam" id="PF21343"/>
    </source>
</evidence>
<dbReference type="PANTHER" id="PTHR24096:SF149">
    <property type="entry name" value="AMP-BINDING DOMAIN-CONTAINING PROTEIN-RELATED"/>
    <property type="match status" value="1"/>
</dbReference>
<keyword evidence="4" id="KW-0809">Transit peptide</keyword>
<gene>
    <name evidence="9" type="ORF">OSB1V03_LOCUS11050</name>
</gene>
<dbReference type="GO" id="GO:0005777">
    <property type="term" value="C:peroxisome"/>
    <property type="evidence" value="ECO:0007669"/>
    <property type="project" value="UniProtKB-SubCell"/>
</dbReference>
<dbReference type="Gene3D" id="1.20.140.10">
    <property type="entry name" value="Butyryl-CoA Dehydrogenase, subunit A, domain 3"/>
    <property type="match status" value="1"/>
</dbReference>
<dbReference type="Gene3D" id="3.40.50.12780">
    <property type="entry name" value="N-terminal domain of ligase-like"/>
    <property type="match status" value="1"/>
</dbReference>
<comment type="similarity">
    <text evidence="2">Belongs to the ATP-dependent AMP-binding enzyme family.</text>
</comment>
<dbReference type="SUPFAM" id="SSF56801">
    <property type="entry name" value="Acetyl-CoA synthetase-like"/>
    <property type="match status" value="1"/>
</dbReference>
<dbReference type="InterPro" id="IPR020845">
    <property type="entry name" value="AMP-binding_CS"/>
</dbReference>
<evidence type="ECO:0000256" key="5">
    <source>
        <dbReference type="ARBA" id="ARBA00023002"/>
    </source>
</evidence>
<keyword evidence="3" id="KW-0436">Ligase</keyword>
<protein>
    <submittedName>
        <fullName evidence="9">Uncharacterized protein</fullName>
    </submittedName>
</protein>
<dbReference type="InterPro" id="IPR042099">
    <property type="entry name" value="ANL_N_sf"/>
</dbReference>
<organism evidence="9">
    <name type="scientific">Medioppia subpectinata</name>
    <dbReference type="NCBI Taxonomy" id="1979941"/>
    <lineage>
        <taxon>Eukaryota</taxon>
        <taxon>Metazoa</taxon>
        <taxon>Ecdysozoa</taxon>
        <taxon>Arthropoda</taxon>
        <taxon>Chelicerata</taxon>
        <taxon>Arachnida</taxon>
        <taxon>Acari</taxon>
        <taxon>Acariformes</taxon>
        <taxon>Sarcoptiformes</taxon>
        <taxon>Oribatida</taxon>
        <taxon>Brachypylina</taxon>
        <taxon>Oppioidea</taxon>
        <taxon>Oppiidae</taxon>
        <taxon>Medioppia</taxon>
    </lineage>
</organism>
<accession>A0A7R9Q353</accession>
<dbReference type="EMBL" id="OC862920">
    <property type="protein sequence ID" value="CAD7630638.1"/>
    <property type="molecule type" value="Genomic_DNA"/>
</dbReference>
<evidence type="ECO:0000259" key="7">
    <source>
        <dbReference type="Pfam" id="PF00501"/>
    </source>
</evidence>
<dbReference type="OrthoDB" id="6475404at2759"/>
<evidence type="ECO:0000256" key="1">
    <source>
        <dbReference type="ARBA" id="ARBA00004275"/>
    </source>
</evidence>
<keyword evidence="6" id="KW-0576">Peroxisome</keyword>
<proteinExistence type="inferred from homology"/>
<keyword evidence="5" id="KW-0560">Oxidoreductase</keyword>
<dbReference type="InterPro" id="IPR049448">
    <property type="entry name" value="ACAD9/ACADV-like_C"/>
</dbReference>
<dbReference type="Pfam" id="PF00501">
    <property type="entry name" value="AMP-binding"/>
    <property type="match status" value="1"/>
</dbReference>